<evidence type="ECO:0000313" key="3">
    <source>
        <dbReference type="Proteomes" id="UP000830401"/>
    </source>
</evidence>
<evidence type="ECO:0000313" key="2">
    <source>
        <dbReference type="EMBL" id="UOQ66865.1"/>
    </source>
</evidence>
<sequence>MIHLLRTLRLITLFLVGLLLVAPAALQAQSTAGFGDWQLHLPNNRARAMADAGQRIYVAAEDAFFYFDKETNTTTLLSRRDGLNGVGVTTVAYDSVSQQVLVAYRDANLDLLSADGTRIRNITDIKRKQISGTKTINHISFNGRLAYLSCDFGLVVVDMTKLEVRDTFTNIGPLGAPVKAYAATVASGFLFLATDKGVLRTSLTADQANYRNWSLDLTGDTYRTLATYNGQAYTGRNSSNLQRYISGSTWESVPSFNAGQYQNLTPSRAGLLITADQRVSILSPANTVSVLAGVGSVTLPRAALRSRDGAFYIADYQRGLLKTADRQNFEAFVNNAPQEVASFGLLADARTNTVNIFTGGFDESSAQRESKRGFYEYKDGRWTNYTKENYPTAAELPVLDDLVRGTRSADGTLYVCSYGDGLLRWNGPGNFKQYIAGMPGVQLVSEFANDPLYTRVMDAAEATNGDIWVSTRHTLRPGPSLHVLTPSTDTWRTIPFSELNNLNRLVLDDFGGVWVSQARKDGAGLFAYDDVSKTQPIQFTENNGGLPSNSIWAMAKDRKGAIWVATAKGVAYLDDPSSAFVAGNNAAFVTPYVQRGEGTGYRALGDDVVKAVAVDGANRKWFGTERGLWLFSENGDEGLLHFTTDNSPLPSNSIVDVAVNDRTGEVFVATDAGVVSYRGSATVTEGVPKDCAKVSPNPVRTNFTGQVGVTGLANNAIVKITDVTGKLVYQTTATGGGVVWNLADYNGRKVQSGVYLVLSSDADGKNGCISKIAVVEK</sequence>
<dbReference type="Pfam" id="PF21544">
    <property type="entry name" value="PorZ_N_b_propeller"/>
    <property type="match status" value="1"/>
</dbReference>
<protein>
    <submittedName>
        <fullName evidence="2">T9SS type A sorting domain-containing protein</fullName>
    </submittedName>
</protein>
<keyword evidence="3" id="KW-1185">Reference proteome</keyword>
<dbReference type="RefSeq" id="WP_245121472.1">
    <property type="nucleotide sequence ID" value="NZ_CP095061.1"/>
</dbReference>
<accession>A0ABY4G7I9</accession>
<dbReference type="NCBIfam" id="TIGR04183">
    <property type="entry name" value="Por_Secre_tail"/>
    <property type="match status" value="1"/>
</dbReference>
<organism evidence="2 3">
    <name type="scientific">Hymenobacter volaticus</name>
    <dbReference type="NCBI Taxonomy" id="2932254"/>
    <lineage>
        <taxon>Bacteria</taxon>
        <taxon>Pseudomonadati</taxon>
        <taxon>Bacteroidota</taxon>
        <taxon>Cytophagia</taxon>
        <taxon>Cytophagales</taxon>
        <taxon>Hymenobacteraceae</taxon>
        <taxon>Hymenobacter</taxon>
    </lineage>
</organism>
<dbReference type="Proteomes" id="UP000830401">
    <property type="component" value="Chromosome"/>
</dbReference>
<gene>
    <name evidence="2" type="ORF">MUN86_02820</name>
</gene>
<dbReference type="Gene3D" id="2.130.10.10">
    <property type="entry name" value="YVTN repeat-like/Quinoprotein amine dehydrogenase"/>
    <property type="match status" value="2"/>
</dbReference>
<dbReference type="SUPFAM" id="SSF63829">
    <property type="entry name" value="Calcium-dependent phosphotriesterase"/>
    <property type="match status" value="1"/>
</dbReference>
<dbReference type="InterPro" id="IPR026444">
    <property type="entry name" value="Secre_tail"/>
</dbReference>
<reference evidence="2" key="1">
    <citation type="submission" date="2022-04" db="EMBL/GenBank/DDBJ databases">
        <title>Hymenobacter sp. isolated from the air.</title>
        <authorList>
            <person name="Won M."/>
            <person name="Lee C.-M."/>
            <person name="Woen H.-Y."/>
            <person name="Kwon S.-W."/>
        </authorList>
    </citation>
    <scope>NUCLEOTIDE SEQUENCE</scope>
    <source>
        <strain evidence="2">5420S-77</strain>
    </source>
</reference>
<dbReference type="InterPro" id="IPR011110">
    <property type="entry name" value="Reg_prop"/>
</dbReference>
<dbReference type="EMBL" id="CP095061">
    <property type="protein sequence ID" value="UOQ66865.1"/>
    <property type="molecule type" value="Genomic_DNA"/>
</dbReference>
<feature type="domain" description="PorZ N-terminal beta-propeller" evidence="1">
    <location>
        <begin position="56"/>
        <end position="214"/>
    </location>
</feature>
<evidence type="ECO:0000259" key="1">
    <source>
        <dbReference type="Pfam" id="PF21544"/>
    </source>
</evidence>
<proteinExistence type="predicted"/>
<dbReference type="InterPro" id="IPR048954">
    <property type="entry name" value="PorZ_N"/>
</dbReference>
<dbReference type="InterPro" id="IPR015943">
    <property type="entry name" value="WD40/YVTN_repeat-like_dom_sf"/>
</dbReference>
<name>A0ABY4G7I9_9BACT</name>
<dbReference type="SUPFAM" id="SSF82171">
    <property type="entry name" value="DPP6 N-terminal domain-like"/>
    <property type="match status" value="1"/>
</dbReference>
<dbReference type="Pfam" id="PF07494">
    <property type="entry name" value="Reg_prop"/>
    <property type="match status" value="1"/>
</dbReference>